<feature type="transmembrane region" description="Helical" evidence="1">
    <location>
        <begin position="154"/>
        <end position="173"/>
    </location>
</feature>
<feature type="transmembrane region" description="Helical" evidence="1">
    <location>
        <begin position="99"/>
        <end position="121"/>
    </location>
</feature>
<dbReference type="EMBL" id="MDYN01000161">
    <property type="protein sequence ID" value="OQD75002.1"/>
    <property type="molecule type" value="Genomic_DNA"/>
</dbReference>
<feature type="transmembrane region" description="Helical" evidence="1">
    <location>
        <begin position="64"/>
        <end position="87"/>
    </location>
</feature>
<name>A0A1V6PEH5_9EURO</name>
<gene>
    <name evidence="2" type="ORF">PENANT_c161G11760</name>
</gene>
<evidence type="ECO:0000256" key="1">
    <source>
        <dbReference type="SAM" id="Phobius"/>
    </source>
</evidence>
<keyword evidence="1" id="KW-1133">Transmembrane helix</keyword>
<proteinExistence type="predicted"/>
<keyword evidence="1" id="KW-0472">Membrane</keyword>
<evidence type="ECO:0000313" key="3">
    <source>
        <dbReference type="Proteomes" id="UP000191672"/>
    </source>
</evidence>
<evidence type="ECO:0000313" key="2">
    <source>
        <dbReference type="EMBL" id="OQD75002.1"/>
    </source>
</evidence>
<dbReference type="AlphaFoldDB" id="A0A1V6PEH5"/>
<dbReference type="Proteomes" id="UP000191672">
    <property type="component" value="Unassembled WGS sequence"/>
</dbReference>
<organism evidence="2 3">
    <name type="scientific">Penicillium antarcticum</name>
    <dbReference type="NCBI Taxonomy" id="416450"/>
    <lineage>
        <taxon>Eukaryota</taxon>
        <taxon>Fungi</taxon>
        <taxon>Dikarya</taxon>
        <taxon>Ascomycota</taxon>
        <taxon>Pezizomycotina</taxon>
        <taxon>Eurotiomycetes</taxon>
        <taxon>Eurotiomycetidae</taxon>
        <taxon>Eurotiales</taxon>
        <taxon>Aspergillaceae</taxon>
        <taxon>Penicillium</taxon>
    </lineage>
</organism>
<comment type="caution">
    <text evidence="2">The sequence shown here is derived from an EMBL/GenBank/DDBJ whole genome shotgun (WGS) entry which is preliminary data.</text>
</comment>
<keyword evidence="1" id="KW-0812">Transmembrane</keyword>
<evidence type="ECO:0008006" key="4">
    <source>
        <dbReference type="Google" id="ProtNLM"/>
    </source>
</evidence>
<reference evidence="3" key="1">
    <citation type="journal article" date="2017" name="Nat. Microbiol.">
        <title>Global analysis of biosynthetic gene clusters reveals vast potential of secondary metabolite production in Penicillium species.</title>
        <authorList>
            <person name="Nielsen J.C."/>
            <person name="Grijseels S."/>
            <person name="Prigent S."/>
            <person name="Ji B."/>
            <person name="Dainat J."/>
            <person name="Nielsen K.F."/>
            <person name="Frisvad J.C."/>
            <person name="Workman M."/>
            <person name="Nielsen J."/>
        </authorList>
    </citation>
    <scope>NUCLEOTIDE SEQUENCE [LARGE SCALE GENOMIC DNA]</scope>
    <source>
        <strain evidence="3">IBT 31811</strain>
    </source>
</reference>
<dbReference type="STRING" id="416450.A0A1V6PEH5"/>
<sequence>MSTKYTIRMRLTIAFLAIIGLAFASLNSAMARFAVILRDRAKADIITLNKPISDNTFRNLMGNVLIGVVIAAIISTSFAITGAVLAGHPRWLREQDKTWMYFGCFQCILSLAIIFAGGYLADHVHGFQTSFERFSGNDNFQYYNIMYYGGVGQAAYGSLVIFMAIASFVAFLISDCHKRSIQSIEATRQSEQYQ</sequence>
<keyword evidence="3" id="KW-1185">Reference proteome</keyword>
<protein>
    <recommendedName>
        <fullName evidence="4">MARVEL domain-containing protein</fullName>
    </recommendedName>
</protein>
<accession>A0A1V6PEH5</accession>